<dbReference type="InterPro" id="IPR003409">
    <property type="entry name" value="MORN"/>
</dbReference>
<dbReference type="Gene3D" id="2.20.110.10">
    <property type="entry name" value="Histone H3 K4-specific methyltransferase SET7/9 N-terminal domain"/>
    <property type="match status" value="2"/>
</dbReference>
<dbReference type="AlphaFoldDB" id="A0A099ICG5"/>
<keyword evidence="2" id="KW-0472">Membrane</keyword>
<feature type="transmembrane region" description="Helical" evidence="2">
    <location>
        <begin position="21"/>
        <end position="39"/>
    </location>
</feature>
<dbReference type="PANTHER" id="PTHR23084:SF263">
    <property type="entry name" value="MORN REPEAT-CONTAINING PROTEIN 1"/>
    <property type="match status" value="1"/>
</dbReference>
<dbReference type="Proteomes" id="UP000030008">
    <property type="component" value="Unassembled WGS sequence"/>
</dbReference>
<protein>
    <submittedName>
        <fullName evidence="3">MORN motif containing protein</fullName>
    </submittedName>
</protein>
<keyword evidence="1" id="KW-0677">Repeat</keyword>
<accession>A0A099ICG5</accession>
<dbReference type="PANTHER" id="PTHR23084">
    <property type="entry name" value="PHOSPHATIDYLINOSITOL-4-PHOSPHATE 5-KINASE RELATED"/>
    <property type="match status" value="1"/>
</dbReference>
<comment type="caution">
    <text evidence="3">The sequence shown here is derived from an EMBL/GenBank/DDBJ whole genome shotgun (WGS) entry which is preliminary data.</text>
</comment>
<dbReference type="EMBL" id="JQIF01000007">
    <property type="protein sequence ID" value="KGJ54842.1"/>
    <property type="molecule type" value="Genomic_DNA"/>
</dbReference>
<evidence type="ECO:0000313" key="3">
    <source>
        <dbReference type="EMBL" id="KGJ54842.1"/>
    </source>
</evidence>
<dbReference type="Pfam" id="PF02493">
    <property type="entry name" value="MORN"/>
    <property type="match status" value="4"/>
</dbReference>
<dbReference type="RefSeq" id="WP_044903555.1">
    <property type="nucleotide sequence ID" value="NZ_JQIF01000007.1"/>
</dbReference>
<keyword evidence="2" id="KW-0812">Transmembrane</keyword>
<evidence type="ECO:0000313" key="4">
    <source>
        <dbReference type="Proteomes" id="UP000030008"/>
    </source>
</evidence>
<keyword evidence="2" id="KW-1133">Transmembrane helix</keyword>
<name>A0A099ICG5_CLOIN</name>
<evidence type="ECO:0000256" key="1">
    <source>
        <dbReference type="ARBA" id="ARBA00022737"/>
    </source>
</evidence>
<organism evidence="3 4">
    <name type="scientific">Clostridium innocuum</name>
    <dbReference type="NCBI Taxonomy" id="1522"/>
    <lineage>
        <taxon>Bacteria</taxon>
        <taxon>Bacillati</taxon>
        <taxon>Bacillota</taxon>
        <taxon>Clostridia</taxon>
        <taxon>Eubacteriales</taxon>
        <taxon>Clostridiaceae</taxon>
        <taxon>Clostridium</taxon>
    </lineage>
</organism>
<sequence length="442" mass="51576">MKRKRTNEDYIRIFHLYVDRKIFMLLLLLILSTLIFLFHKDLQQLWNRITNQNMEATTFSYHDLNLASYQGNVKILNKEGRLTYEGMFSKGACNGKGTLYDEHGHKIYTGEFVDNVMEDKSGTLYFDKGEMRKYIGEVHNNRADGDGRAYRKIDDTYKLLYEGSFVDGEFEGRGIFYDKNGNIDYEGEFLDNMRHGQGILYEEGAYTRKVYQGEFAFGRPQGTGTLFDTFGKAYYTGAMHEGHINFTSFLPSTLEDIQNSFLLPYQIYVYENTTAIVYKTDLLSLAFFTKYPLKLEKSEKEWMLKDKQEAKDIVISSVMMVDNNIDDPNTGTDPDKIEASWQKKYRPHTVTGLMDAYDVIALRLTKNDAFKEYRECTSLVDHKNNIQELQYHLQLDLTKRILYPVTELSIGYGYPIYEDKLLYTIMLEEDEAAKEESEKFVK</sequence>
<proteinExistence type="predicted"/>
<dbReference type="SUPFAM" id="SSF82185">
    <property type="entry name" value="Histone H3 K4-specific methyltransferase SET7/9 N-terminal domain"/>
    <property type="match status" value="2"/>
</dbReference>
<reference evidence="3 4" key="1">
    <citation type="submission" date="2014-08" db="EMBL/GenBank/DDBJ databases">
        <title>Clostridium innocuum, an unnegligible vancomycin-resistant pathogen causing extra-intestinal infections.</title>
        <authorList>
            <person name="Feng Y."/>
            <person name="Chiu C.-H."/>
        </authorList>
    </citation>
    <scope>NUCLEOTIDE SEQUENCE [LARGE SCALE GENOMIC DNA]</scope>
    <source>
        <strain evidence="3 4">AN88</strain>
    </source>
</reference>
<gene>
    <name evidence="3" type="ORF">CIAN88_01475</name>
</gene>
<evidence type="ECO:0000256" key="2">
    <source>
        <dbReference type="SAM" id="Phobius"/>
    </source>
</evidence>
<dbReference type="SMART" id="SM00698">
    <property type="entry name" value="MORN"/>
    <property type="match status" value="4"/>
</dbReference>